<name>A0A0A9B7R8_ARUDO</name>
<keyword evidence="1" id="KW-0472">Membrane</keyword>
<dbReference type="EMBL" id="GBRH01240645">
    <property type="protein sequence ID" value="JAD57250.1"/>
    <property type="molecule type" value="Transcribed_RNA"/>
</dbReference>
<evidence type="ECO:0000256" key="1">
    <source>
        <dbReference type="SAM" id="Phobius"/>
    </source>
</evidence>
<protein>
    <submittedName>
        <fullName evidence="2">Uncharacterized protein</fullName>
    </submittedName>
</protein>
<evidence type="ECO:0000313" key="2">
    <source>
        <dbReference type="EMBL" id="JAD57250.1"/>
    </source>
</evidence>
<sequence>MHFPITVYRNSLASHPHQSPWSQSTIATALMGIWLGAFTASSLVGIRSSSFLCTSITCSEKHGDLGEEGIGWFRRQT</sequence>
<reference evidence="2" key="2">
    <citation type="journal article" date="2015" name="Data Brief">
        <title>Shoot transcriptome of the giant reed, Arundo donax.</title>
        <authorList>
            <person name="Barrero R.A."/>
            <person name="Guerrero F.D."/>
            <person name="Moolhuijzen P."/>
            <person name="Goolsby J.A."/>
            <person name="Tidwell J."/>
            <person name="Bellgard S.E."/>
            <person name="Bellgard M.I."/>
        </authorList>
    </citation>
    <scope>NUCLEOTIDE SEQUENCE</scope>
    <source>
        <tissue evidence="2">Shoot tissue taken approximately 20 cm above the soil surface</tissue>
    </source>
</reference>
<reference evidence="2" key="1">
    <citation type="submission" date="2014-09" db="EMBL/GenBank/DDBJ databases">
        <authorList>
            <person name="Magalhaes I.L.F."/>
            <person name="Oliveira U."/>
            <person name="Santos F.R."/>
            <person name="Vidigal T.H.D.A."/>
            <person name="Brescovit A.D."/>
            <person name="Santos A.J."/>
        </authorList>
    </citation>
    <scope>NUCLEOTIDE SEQUENCE</scope>
    <source>
        <tissue evidence="2">Shoot tissue taken approximately 20 cm above the soil surface</tissue>
    </source>
</reference>
<proteinExistence type="predicted"/>
<keyword evidence="1" id="KW-0812">Transmembrane</keyword>
<keyword evidence="1" id="KW-1133">Transmembrane helix</keyword>
<dbReference type="AlphaFoldDB" id="A0A0A9B7R8"/>
<organism evidence="2">
    <name type="scientific">Arundo donax</name>
    <name type="common">Giant reed</name>
    <name type="synonym">Donax arundinaceus</name>
    <dbReference type="NCBI Taxonomy" id="35708"/>
    <lineage>
        <taxon>Eukaryota</taxon>
        <taxon>Viridiplantae</taxon>
        <taxon>Streptophyta</taxon>
        <taxon>Embryophyta</taxon>
        <taxon>Tracheophyta</taxon>
        <taxon>Spermatophyta</taxon>
        <taxon>Magnoliopsida</taxon>
        <taxon>Liliopsida</taxon>
        <taxon>Poales</taxon>
        <taxon>Poaceae</taxon>
        <taxon>PACMAD clade</taxon>
        <taxon>Arundinoideae</taxon>
        <taxon>Arundineae</taxon>
        <taxon>Arundo</taxon>
    </lineage>
</organism>
<accession>A0A0A9B7R8</accession>
<feature type="transmembrane region" description="Helical" evidence="1">
    <location>
        <begin position="26"/>
        <end position="46"/>
    </location>
</feature>